<evidence type="ECO:0000256" key="3">
    <source>
        <dbReference type="ARBA" id="ARBA00004729"/>
    </source>
</evidence>
<dbReference type="EMBL" id="RAPO01000001">
    <property type="protein sequence ID" value="RKD98027.1"/>
    <property type="molecule type" value="Genomic_DNA"/>
</dbReference>
<protein>
    <recommendedName>
        <fullName evidence="12">3-isopropylmalate dehydratase large subunit</fullName>
        <ecNumber evidence="12">4.2.1.33</ecNumber>
    </recommendedName>
    <alternativeName>
        <fullName evidence="12">Alpha-IPM isomerase</fullName>
        <shortName evidence="12">IPMI</shortName>
    </alternativeName>
    <alternativeName>
        <fullName evidence="12">Isopropylmalate isomerase</fullName>
    </alternativeName>
</protein>
<evidence type="ECO:0000256" key="1">
    <source>
        <dbReference type="ARBA" id="ARBA00000491"/>
    </source>
</evidence>
<accession>A0A3R7HZZ8</accession>
<dbReference type="InterPro" id="IPR015931">
    <property type="entry name" value="Acnase/IPM_dHydase_lsu_aba_1/3"/>
</dbReference>
<dbReference type="Gene3D" id="3.30.499.10">
    <property type="entry name" value="Aconitase, domain 3"/>
    <property type="match status" value="2"/>
</dbReference>
<evidence type="ECO:0000313" key="16">
    <source>
        <dbReference type="Proteomes" id="UP000283805"/>
    </source>
</evidence>
<dbReference type="PANTHER" id="PTHR43822">
    <property type="entry name" value="HOMOACONITASE, MITOCHONDRIAL-RELATED"/>
    <property type="match status" value="1"/>
</dbReference>
<name>A0A3R7HZZ8_9EURY</name>
<dbReference type="NCBIfam" id="NF004016">
    <property type="entry name" value="PRK05478.1"/>
    <property type="match status" value="1"/>
</dbReference>
<keyword evidence="6 12" id="KW-0028">Amino-acid biosynthesis</keyword>
<feature type="domain" description="Aconitase/3-isopropylmalate dehydratase large subunit alpha/beta/alpha" evidence="14">
    <location>
        <begin position="8"/>
        <end position="459"/>
    </location>
</feature>
<evidence type="ECO:0000256" key="2">
    <source>
        <dbReference type="ARBA" id="ARBA00002695"/>
    </source>
</evidence>
<evidence type="ECO:0000256" key="5">
    <source>
        <dbReference type="ARBA" id="ARBA00022485"/>
    </source>
</evidence>
<dbReference type="CDD" id="cd01583">
    <property type="entry name" value="IPMI"/>
    <property type="match status" value="1"/>
</dbReference>
<comment type="pathway">
    <text evidence="3 12">Amino-acid biosynthesis; L-leucine biosynthesis; L-leucine from 3-methyl-2-oxobutanoate: step 2/4.</text>
</comment>
<evidence type="ECO:0000256" key="6">
    <source>
        <dbReference type="ARBA" id="ARBA00022605"/>
    </source>
</evidence>
<sequence>MSEGTLYDKVWDRHKVTTLPTGQDQLFIGLHLIHEVTSPQAFGMLRERDLEVAYPELTHATVDHIVPTADQSRPYEEDAAEEMMAELEENVREAGIEFSDPTTGDQGIVHVIGPEQGLTQPGKTIVCGDSHTSTHGAFGALAFGIGTSQIRDVLATGTVAMEKQKVRKIQVDGELGEGVEAKDIILEIIRRLGTEGGVGYVYEYAGEAIESLGMEGRMSICNMSIEGGARAGYVNPDETTYEWLEETDYFQENPERFEELKPYWESIRSDADAEYDDIVRIDANELEPVVTWGTTPGQGIGITDPIPAPEELPEDKQDTARRAQEHMRVEPGDTMEGYDIDVAFLGSCTNARLPDLRRAARIVKGREVHDDVRAMVVPGSQRVQQAAEEEGLKDIFEEAGFEWRNAGCSMCLGMNEDQLEGDEACASSSNRNFIGRQGSKDGRTVLMNPRMVAAAAIQGEVTDVRELPEAEVTAQ</sequence>
<evidence type="ECO:0000256" key="7">
    <source>
        <dbReference type="ARBA" id="ARBA00022723"/>
    </source>
</evidence>
<dbReference type="GO" id="GO:0051539">
    <property type="term" value="F:4 iron, 4 sulfur cluster binding"/>
    <property type="evidence" value="ECO:0007669"/>
    <property type="project" value="UniProtKB-KW"/>
</dbReference>
<gene>
    <name evidence="12" type="primary">leuC</name>
    <name evidence="15" type="ORF">ATJ93_1027</name>
</gene>
<dbReference type="InterPro" id="IPR001030">
    <property type="entry name" value="Acoase/IPM_deHydtase_lsu_aba"/>
</dbReference>
<evidence type="ECO:0000256" key="9">
    <source>
        <dbReference type="ARBA" id="ARBA00023014"/>
    </source>
</evidence>
<comment type="similarity">
    <text evidence="12">Belongs to the aconitase/IPM isomerase family. LeuC type 1 subfamily.</text>
</comment>
<evidence type="ECO:0000256" key="4">
    <source>
        <dbReference type="ARBA" id="ARBA00022430"/>
    </source>
</evidence>
<evidence type="ECO:0000256" key="13">
    <source>
        <dbReference type="SAM" id="MobiDB-lite"/>
    </source>
</evidence>
<dbReference type="NCBIfam" id="TIGR00170">
    <property type="entry name" value="leuC"/>
    <property type="match status" value="1"/>
</dbReference>
<evidence type="ECO:0000256" key="11">
    <source>
        <dbReference type="ARBA" id="ARBA00023304"/>
    </source>
</evidence>
<dbReference type="Proteomes" id="UP000283805">
    <property type="component" value="Unassembled WGS sequence"/>
</dbReference>
<dbReference type="InterPro" id="IPR036008">
    <property type="entry name" value="Aconitase_4Fe-4S_dom"/>
</dbReference>
<keyword evidence="4 12" id="KW-0432">Leucine biosynthesis</keyword>
<dbReference type="Pfam" id="PF00330">
    <property type="entry name" value="Aconitase"/>
    <property type="match status" value="1"/>
</dbReference>
<keyword evidence="9 12" id="KW-0411">Iron-sulfur</keyword>
<comment type="function">
    <text evidence="2 12">Catalyzes the isomerization between 2-isopropylmalate and 3-isopropylmalate, via the formation of 2-isopropylmaleate.</text>
</comment>
<evidence type="ECO:0000313" key="15">
    <source>
        <dbReference type="EMBL" id="RKD98027.1"/>
    </source>
</evidence>
<dbReference type="OrthoDB" id="6900at2157"/>
<keyword evidence="10 12" id="KW-0456">Lyase</keyword>
<keyword evidence="16" id="KW-1185">Reference proteome</keyword>
<evidence type="ECO:0000259" key="14">
    <source>
        <dbReference type="Pfam" id="PF00330"/>
    </source>
</evidence>
<dbReference type="RefSeq" id="WP_120243494.1">
    <property type="nucleotide sequence ID" value="NZ_RAPO01000001.1"/>
</dbReference>
<dbReference type="PROSITE" id="PS01244">
    <property type="entry name" value="ACONITASE_2"/>
    <property type="match status" value="1"/>
</dbReference>
<comment type="subunit">
    <text evidence="12">Heterodimer of LeuC and LeuD.</text>
</comment>
<keyword evidence="7 12" id="KW-0479">Metal-binding</keyword>
<organism evidence="15 16">
    <name type="scientific">Halopiger aswanensis</name>
    <dbReference type="NCBI Taxonomy" id="148449"/>
    <lineage>
        <taxon>Archaea</taxon>
        <taxon>Methanobacteriati</taxon>
        <taxon>Methanobacteriota</taxon>
        <taxon>Stenosarchaea group</taxon>
        <taxon>Halobacteria</taxon>
        <taxon>Halobacteriales</taxon>
        <taxon>Natrialbaceae</taxon>
        <taxon>Halopiger</taxon>
    </lineage>
</organism>
<dbReference type="NCBIfam" id="NF009116">
    <property type="entry name" value="PRK12466.1"/>
    <property type="match status" value="1"/>
</dbReference>
<dbReference type="InterPro" id="IPR033941">
    <property type="entry name" value="IPMI_cat"/>
</dbReference>
<keyword evidence="5 12" id="KW-0004">4Fe-4S</keyword>
<feature type="binding site" evidence="12">
    <location>
        <position position="411"/>
    </location>
    <ligand>
        <name>[4Fe-4S] cluster</name>
        <dbReference type="ChEBI" id="CHEBI:49883"/>
    </ligand>
</feature>
<comment type="caution">
    <text evidence="15">The sequence shown here is derived from an EMBL/GenBank/DDBJ whole genome shotgun (WGS) entry which is preliminary data.</text>
</comment>
<feature type="region of interest" description="Disordered" evidence="13">
    <location>
        <begin position="292"/>
        <end position="316"/>
    </location>
</feature>
<dbReference type="InterPro" id="IPR050067">
    <property type="entry name" value="IPM_dehydratase_rel_enz"/>
</dbReference>
<dbReference type="PRINTS" id="PR00415">
    <property type="entry name" value="ACONITASE"/>
</dbReference>
<dbReference type="InterPro" id="IPR018136">
    <property type="entry name" value="Aconitase_4Fe-4S_BS"/>
</dbReference>
<keyword evidence="8 12" id="KW-0408">Iron</keyword>
<proteinExistence type="inferred from homology"/>
<dbReference type="GO" id="GO:0009098">
    <property type="term" value="P:L-leucine biosynthetic process"/>
    <property type="evidence" value="ECO:0007669"/>
    <property type="project" value="UniProtKB-UniRule"/>
</dbReference>
<comment type="cofactor">
    <cofactor evidence="12">
        <name>[4Fe-4S] cluster</name>
        <dbReference type="ChEBI" id="CHEBI:49883"/>
    </cofactor>
    <text evidence="12">Binds 1 [4Fe-4S] cluster per subunit.</text>
</comment>
<dbReference type="SUPFAM" id="SSF53732">
    <property type="entry name" value="Aconitase iron-sulfur domain"/>
    <property type="match status" value="1"/>
</dbReference>
<dbReference type="PROSITE" id="PS00450">
    <property type="entry name" value="ACONITASE_1"/>
    <property type="match status" value="1"/>
</dbReference>
<comment type="catalytic activity">
    <reaction evidence="1 12">
        <text>(2R,3S)-3-isopropylmalate = (2S)-2-isopropylmalate</text>
        <dbReference type="Rhea" id="RHEA:32287"/>
        <dbReference type="ChEBI" id="CHEBI:1178"/>
        <dbReference type="ChEBI" id="CHEBI:35121"/>
        <dbReference type="EC" id="4.2.1.33"/>
    </reaction>
</comment>
<dbReference type="EC" id="4.2.1.33" evidence="12"/>
<dbReference type="PANTHER" id="PTHR43822:SF9">
    <property type="entry name" value="3-ISOPROPYLMALATE DEHYDRATASE"/>
    <property type="match status" value="1"/>
</dbReference>
<evidence type="ECO:0000256" key="8">
    <source>
        <dbReference type="ARBA" id="ARBA00023004"/>
    </source>
</evidence>
<evidence type="ECO:0000256" key="12">
    <source>
        <dbReference type="HAMAP-Rule" id="MF_01026"/>
    </source>
</evidence>
<dbReference type="InterPro" id="IPR004430">
    <property type="entry name" value="3-IsopropMal_deHydase_lsu"/>
</dbReference>
<feature type="binding site" evidence="12">
    <location>
        <position position="348"/>
    </location>
    <ligand>
        <name>[4Fe-4S] cluster</name>
        <dbReference type="ChEBI" id="CHEBI:49883"/>
    </ligand>
</feature>
<dbReference type="HAMAP" id="MF_01026">
    <property type="entry name" value="LeuC_type1"/>
    <property type="match status" value="1"/>
</dbReference>
<keyword evidence="11 12" id="KW-0100">Branched-chain amino acid biosynthesis</keyword>
<feature type="binding site" evidence="12">
    <location>
        <position position="408"/>
    </location>
    <ligand>
        <name>[4Fe-4S] cluster</name>
        <dbReference type="ChEBI" id="CHEBI:49883"/>
    </ligand>
</feature>
<dbReference type="GO" id="GO:0003861">
    <property type="term" value="F:3-isopropylmalate dehydratase activity"/>
    <property type="evidence" value="ECO:0007669"/>
    <property type="project" value="UniProtKB-UniRule"/>
</dbReference>
<dbReference type="GO" id="GO:0046872">
    <property type="term" value="F:metal ion binding"/>
    <property type="evidence" value="ECO:0007669"/>
    <property type="project" value="UniProtKB-KW"/>
</dbReference>
<dbReference type="AlphaFoldDB" id="A0A3R7HZZ8"/>
<dbReference type="UniPathway" id="UPA00048">
    <property type="reaction ID" value="UER00071"/>
</dbReference>
<reference evidence="15 16" key="1">
    <citation type="submission" date="2018-09" db="EMBL/GenBank/DDBJ databases">
        <title>Genomic Encyclopedia of Archaeal and Bacterial Type Strains, Phase II (KMG-II): from individual species to whole genera.</title>
        <authorList>
            <person name="Goeker M."/>
        </authorList>
    </citation>
    <scope>NUCLEOTIDE SEQUENCE [LARGE SCALE GENOMIC DNA]</scope>
    <source>
        <strain evidence="15 16">DSM 13151</strain>
    </source>
</reference>
<evidence type="ECO:0000256" key="10">
    <source>
        <dbReference type="ARBA" id="ARBA00023239"/>
    </source>
</evidence>